<protein>
    <submittedName>
        <fullName evidence="1">Uncharacterized protein</fullName>
    </submittedName>
</protein>
<gene>
    <name evidence="1" type="ORF">J1605_003126</name>
</gene>
<dbReference type="AlphaFoldDB" id="A0AB34HUK9"/>
<reference evidence="1 2" key="1">
    <citation type="submission" date="2022-11" db="EMBL/GenBank/DDBJ databases">
        <title>Whole genome sequence of Eschrichtius robustus ER-17-0199.</title>
        <authorList>
            <person name="Bruniche-Olsen A."/>
            <person name="Black A.N."/>
            <person name="Fields C.J."/>
            <person name="Walden K."/>
            <person name="Dewoody J.A."/>
        </authorList>
    </citation>
    <scope>NUCLEOTIDE SEQUENCE [LARGE SCALE GENOMIC DNA]</scope>
    <source>
        <strain evidence="1">ER-17-0199</strain>
        <tissue evidence="1">Blubber</tissue>
    </source>
</reference>
<organism evidence="1 2">
    <name type="scientific">Eschrichtius robustus</name>
    <name type="common">California gray whale</name>
    <name type="synonym">Eschrichtius gibbosus</name>
    <dbReference type="NCBI Taxonomy" id="9764"/>
    <lineage>
        <taxon>Eukaryota</taxon>
        <taxon>Metazoa</taxon>
        <taxon>Chordata</taxon>
        <taxon>Craniata</taxon>
        <taxon>Vertebrata</taxon>
        <taxon>Euteleostomi</taxon>
        <taxon>Mammalia</taxon>
        <taxon>Eutheria</taxon>
        <taxon>Laurasiatheria</taxon>
        <taxon>Artiodactyla</taxon>
        <taxon>Whippomorpha</taxon>
        <taxon>Cetacea</taxon>
        <taxon>Mysticeti</taxon>
        <taxon>Eschrichtiidae</taxon>
        <taxon>Eschrichtius</taxon>
    </lineage>
</organism>
<keyword evidence="2" id="KW-1185">Reference proteome</keyword>
<dbReference type="Proteomes" id="UP001159641">
    <property type="component" value="Unassembled WGS sequence"/>
</dbReference>
<accession>A0AB34HUK9</accession>
<proteinExistence type="predicted"/>
<evidence type="ECO:0000313" key="2">
    <source>
        <dbReference type="Proteomes" id="UP001159641"/>
    </source>
</evidence>
<evidence type="ECO:0000313" key="1">
    <source>
        <dbReference type="EMBL" id="KAJ8794655.1"/>
    </source>
</evidence>
<sequence>MQGGKNCNLINVLTKLTDQRPITRGFPGGAVVENLPANAGDTGSSPGLGGSHMPRSNWAREPQLLSLRVWSLCSATREAAIISHFRSQQCRASLVAQWLRIHLPMQGTRVRALVQEDSTCHGATKPVRHNY</sequence>
<dbReference type="EMBL" id="JAIQCJ010000779">
    <property type="protein sequence ID" value="KAJ8794655.1"/>
    <property type="molecule type" value="Genomic_DNA"/>
</dbReference>
<name>A0AB34HUK9_ESCRO</name>
<comment type="caution">
    <text evidence="1">The sequence shown here is derived from an EMBL/GenBank/DDBJ whole genome shotgun (WGS) entry which is preliminary data.</text>
</comment>